<dbReference type="EMBL" id="QTSX02002063">
    <property type="protein sequence ID" value="KAJ9079065.1"/>
    <property type="molecule type" value="Genomic_DNA"/>
</dbReference>
<name>A0ACC2TX49_9FUNG</name>
<sequence length="90" mass="9977">MTTLLPSSTATSTSNQKSHVSHCAKARLFLNSRNLKEFQKFHTAQDLILDGSFLHVDVELPELRELSGRSSSEASERELTSLSSVSWEAV</sequence>
<protein>
    <submittedName>
        <fullName evidence="1">Uncharacterized protein</fullName>
    </submittedName>
</protein>
<evidence type="ECO:0000313" key="2">
    <source>
        <dbReference type="Proteomes" id="UP001165960"/>
    </source>
</evidence>
<dbReference type="Proteomes" id="UP001165960">
    <property type="component" value="Unassembled WGS sequence"/>
</dbReference>
<comment type="caution">
    <text evidence="1">The sequence shown here is derived from an EMBL/GenBank/DDBJ whole genome shotgun (WGS) entry which is preliminary data.</text>
</comment>
<keyword evidence="2" id="KW-1185">Reference proteome</keyword>
<accession>A0ACC2TX49</accession>
<gene>
    <name evidence="1" type="ORF">DSO57_1039366</name>
</gene>
<proteinExistence type="predicted"/>
<evidence type="ECO:0000313" key="1">
    <source>
        <dbReference type="EMBL" id="KAJ9079065.1"/>
    </source>
</evidence>
<organism evidence="1 2">
    <name type="scientific">Entomophthora muscae</name>
    <dbReference type="NCBI Taxonomy" id="34485"/>
    <lineage>
        <taxon>Eukaryota</taxon>
        <taxon>Fungi</taxon>
        <taxon>Fungi incertae sedis</taxon>
        <taxon>Zoopagomycota</taxon>
        <taxon>Entomophthoromycotina</taxon>
        <taxon>Entomophthoromycetes</taxon>
        <taxon>Entomophthorales</taxon>
        <taxon>Entomophthoraceae</taxon>
        <taxon>Entomophthora</taxon>
    </lineage>
</organism>
<reference evidence="1" key="1">
    <citation type="submission" date="2022-04" db="EMBL/GenBank/DDBJ databases">
        <title>Genome of the entomopathogenic fungus Entomophthora muscae.</title>
        <authorList>
            <person name="Elya C."/>
            <person name="Lovett B.R."/>
            <person name="Lee E."/>
            <person name="Macias A.M."/>
            <person name="Hajek A.E."/>
            <person name="De Bivort B.L."/>
            <person name="Kasson M.T."/>
            <person name="De Fine Licht H.H."/>
            <person name="Stajich J.E."/>
        </authorList>
    </citation>
    <scope>NUCLEOTIDE SEQUENCE</scope>
    <source>
        <strain evidence="1">Berkeley</strain>
    </source>
</reference>